<evidence type="ECO:0000313" key="2">
    <source>
        <dbReference type="Proteomes" id="UP000824083"/>
    </source>
</evidence>
<dbReference type="EMBL" id="DVMY01000105">
    <property type="protein sequence ID" value="HIU37976.1"/>
    <property type="molecule type" value="Genomic_DNA"/>
</dbReference>
<name>A0A9D1LGK4_9BURK</name>
<accession>A0A9D1LGK4</accession>
<dbReference type="AlphaFoldDB" id="A0A9D1LGK4"/>
<evidence type="ECO:0000313" key="1">
    <source>
        <dbReference type="EMBL" id="HIU37976.1"/>
    </source>
</evidence>
<comment type="caution">
    <text evidence="1">The sequence shown here is derived from an EMBL/GenBank/DDBJ whole genome shotgun (WGS) entry which is preliminary data.</text>
</comment>
<reference evidence="1" key="2">
    <citation type="journal article" date="2021" name="PeerJ">
        <title>Extensive microbial diversity within the chicken gut microbiome revealed by metagenomics and culture.</title>
        <authorList>
            <person name="Gilroy R."/>
            <person name="Ravi A."/>
            <person name="Getino M."/>
            <person name="Pursley I."/>
            <person name="Horton D.L."/>
            <person name="Alikhan N.F."/>
            <person name="Baker D."/>
            <person name="Gharbi K."/>
            <person name="Hall N."/>
            <person name="Watson M."/>
            <person name="Adriaenssens E.M."/>
            <person name="Foster-Nyarko E."/>
            <person name="Jarju S."/>
            <person name="Secka A."/>
            <person name="Antonio M."/>
            <person name="Oren A."/>
            <person name="Chaudhuri R.R."/>
            <person name="La Ragione R."/>
            <person name="Hildebrand F."/>
            <person name="Pallen M.J."/>
        </authorList>
    </citation>
    <scope>NUCLEOTIDE SEQUENCE</scope>
    <source>
        <strain evidence="1">7463</strain>
    </source>
</reference>
<protein>
    <submittedName>
        <fullName evidence="1">Uncharacterized protein</fullName>
    </submittedName>
</protein>
<organism evidence="1 2">
    <name type="scientific">Candidatus Aphodousia faecigallinarum</name>
    <dbReference type="NCBI Taxonomy" id="2840677"/>
    <lineage>
        <taxon>Bacteria</taxon>
        <taxon>Pseudomonadati</taxon>
        <taxon>Pseudomonadota</taxon>
        <taxon>Betaproteobacteria</taxon>
        <taxon>Burkholderiales</taxon>
        <taxon>Sutterellaceae</taxon>
        <taxon>Sutterellaceae incertae sedis</taxon>
        <taxon>Candidatus Aphodousia</taxon>
    </lineage>
</organism>
<proteinExistence type="predicted"/>
<reference evidence="1" key="1">
    <citation type="submission" date="2020-10" db="EMBL/GenBank/DDBJ databases">
        <authorList>
            <person name="Gilroy R."/>
        </authorList>
    </citation>
    <scope>NUCLEOTIDE SEQUENCE</scope>
    <source>
        <strain evidence="1">7463</strain>
    </source>
</reference>
<sequence length="347" mass="39903">MLTKQKVVEMLATCIEVDFWKTLASESGPETLILSEDSRNKLQRLSVLPVIGIFPFIRIGLPERKNELINNISWAIDASANPSLRCSVQLLQHAFAEKYWTYASDLAKVSPELCQLVSNLPAKAVESLGRKDFDRLALLLLIQENEDQFELMGGNSSLFNKKSDPCQAAFSSYLDFVDKRTSAEKRKKKNALLNYLINPNKLKVLKLKSVFSESEVKNLIKFLNSIQISQTCLSRLLMFVGMSEQEAKSRARKDFKRPSKVFKTRQDYRFVGQEQDIAIGYIRAFLSRLADKPRRPAQAVITFTLSVFLTCRVLGWPIDDESWGYYVSYFEKVMFKKSRTYFMEFMN</sequence>
<dbReference type="Proteomes" id="UP000824083">
    <property type="component" value="Unassembled WGS sequence"/>
</dbReference>
<gene>
    <name evidence="1" type="ORF">IAC56_06880</name>
</gene>